<dbReference type="PROSITE" id="PS50878">
    <property type="entry name" value="RT_POL"/>
    <property type="match status" value="1"/>
</dbReference>
<dbReference type="AlphaFoldDB" id="A0A6L2JEV1"/>
<keyword evidence="2" id="KW-0808">Transferase</keyword>
<keyword evidence="2" id="KW-0695">RNA-directed DNA polymerase</keyword>
<dbReference type="InterPro" id="IPR000477">
    <property type="entry name" value="RT_dom"/>
</dbReference>
<dbReference type="PANTHER" id="PTHR48475">
    <property type="entry name" value="RIBONUCLEASE H"/>
    <property type="match status" value="1"/>
</dbReference>
<dbReference type="InterPro" id="IPR043128">
    <property type="entry name" value="Rev_trsase/Diguanyl_cyclase"/>
</dbReference>
<evidence type="ECO:0000313" key="2">
    <source>
        <dbReference type="EMBL" id="GEU34435.1"/>
    </source>
</evidence>
<protein>
    <submittedName>
        <fullName evidence="2">Reverse transcriptase domain-containing protein</fullName>
    </submittedName>
</protein>
<dbReference type="Pfam" id="PF00078">
    <property type="entry name" value="RVT_1"/>
    <property type="match status" value="1"/>
</dbReference>
<name>A0A6L2JEV1_TANCI</name>
<evidence type="ECO:0000259" key="1">
    <source>
        <dbReference type="PROSITE" id="PS50878"/>
    </source>
</evidence>
<sequence>MSFELKNAGATYQRLVDKDFQKQIGRNLDVYVDDLVIKSRTEQEVIRDIEETFKTLREINMKLNSKKYTFRMREGMFLGYKVNVDWLKVCSNKVEAVLSLPSPKCLKDVQRLNGKLASLNRFLSKSAKKSLPFFKTLKKCTKKSGFQWTAEAKMAFKQMKTLIAELPMLTAPKEKEELVIYLAAAKEAVTGRLLKWKFKLEEHGIYYRPRTLVKGQILADFIVERPEDDTPDTPMEDKEKLSDSWILFTHGSSYIDGSGAGLILTNPEGTKFTYTLRFRFNATNNEANMKL</sequence>
<dbReference type="Gene3D" id="3.30.70.270">
    <property type="match status" value="2"/>
</dbReference>
<dbReference type="EMBL" id="BKCJ010000576">
    <property type="protein sequence ID" value="GEU34435.1"/>
    <property type="molecule type" value="Genomic_DNA"/>
</dbReference>
<keyword evidence="2" id="KW-0548">Nucleotidyltransferase</keyword>
<feature type="domain" description="Reverse transcriptase" evidence="1">
    <location>
        <begin position="1"/>
        <end position="82"/>
    </location>
</feature>
<reference evidence="2" key="1">
    <citation type="journal article" date="2019" name="Sci. Rep.">
        <title>Draft genome of Tanacetum cinerariifolium, the natural source of mosquito coil.</title>
        <authorList>
            <person name="Yamashiro T."/>
            <person name="Shiraishi A."/>
            <person name="Satake H."/>
            <person name="Nakayama K."/>
        </authorList>
    </citation>
    <scope>NUCLEOTIDE SEQUENCE</scope>
</reference>
<organism evidence="2">
    <name type="scientific">Tanacetum cinerariifolium</name>
    <name type="common">Dalmatian daisy</name>
    <name type="synonym">Chrysanthemum cinerariifolium</name>
    <dbReference type="NCBI Taxonomy" id="118510"/>
    <lineage>
        <taxon>Eukaryota</taxon>
        <taxon>Viridiplantae</taxon>
        <taxon>Streptophyta</taxon>
        <taxon>Embryophyta</taxon>
        <taxon>Tracheophyta</taxon>
        <taxon>Spermatophyta</taxon>
        <taxon>Magnoliopsida</taxon>
        <taxon>eudicotyledons</taxon>
        <taxon>Gunneridae</taxon>
        <taxon>Pentapetalae</taxon>
        <taxon>asterids</taxon>
        <taxon>campanulids</taxon>
        <taxon>Asterales</taxon>
        <taxon>Asteraceae</taxon>
        <taxon>Asteroideae</taxon>
        <taxon>Anthemideae</taxon>
        <taxon>Anthemidinae</taxon>
        <taxon>Tanacetum</taxon>
    </lineage>
</organism>
<proteinExistence type="predicted"/>
<comment type="caution">
    <text evidence="2">The sequence shown here is derived from an EMBL/GenBank/DDBJ whole genome shotgun (WGS) entry which is preliminary data.</text>
</comment>
<dbReference type="InterPro" id="IPR043502">
    <property type="entry name" value="DNA/RNA_pol_sf"/>
</dbReference>
<gene>
    <name evidence="2" type="ORF">Tci_006413</name>
</gene>
<dbReference type="CDD" id="cd01647">
    <property type="entry name" value="RT_LTR"/>
    <property type="match status" value="1"/>
</dbReference>
<accession>A0A6L2JEV1</accession>
<dbReference type="SUPFAM" id="SSF56672">
    <property type="entry name" value="DNA/RNA polymerases"/>
    <property type="match status" value="1"/>
</dbReference>
<dbReference type="PANTHER" id="PTHR48475:SF2">
    <property type="entry name" value="RIBONUCLEASE H"/>
    <property type="match status" value="1"/>
</dbReference>
<dbReference type="GO" id="GO:0003964">
    <property type="term" value="F:RNA-directed DNA polymerase activity"/>
    <property type="evidence" value="ECO:0007669"/>
    <property type="project" value="UniProtKB-KW"/>
</dbReference>